<evidence type="ECO:0000313" key="10">
    <source>
        <dbReference type="Proteomes" id="UP000799771"/>
    </source>
</evidence>
<dbReference type="PANTHER" id="PTHR15835:SF6">
    <property type="entry name" value="ZINC FINGER C3HC-TYPE PROTEIN 1"/>
    <property type="match status" value="1"/>
</dbReference>
<dbReference type="GeneID" id="54406222"/>
<evidence type="ECO:0000256" key="5">
    <source>
        <dbReference type="ARBA" id="ARBA00023242"/>
    </source>
</evidence>
<dbReference type="GO" id="GO:0005634">
    <property type="term" value="C:nucleus"/>
    <property type="evidence" value="ECO:0007669"/>
    <property type="project" value="UniProtKB-SubCell"/>
</dbReference>
<feature type="compositionally biased region" description="Low complexity" evidence="6">
    <location>
        <begin position="484"/>
        <end position="498"/>
    </location>
</feature>
<dbReference type="EMBL" id="ML977504">
    <property type="protein sequence ID" value="KAF2130576.1"/>
    <property type="molecule type" value="Genomic_DNA"/>
</dbReference>
<organism evidence="9 10">
    <name type="scientific">Dothidotthia symphoricarpi CBS 119687</name>
    <dbReference type="NCBI Taxonomy" id="1392245"/>
    <lineage>
        <taxon>Eukaryota</taxon>
        <taxon>Fungi</taxon>
        <taxon>Dikarya</taxon>
        <taxon>Ascomycota</taxon>
        <taxon>Pezizomycotina</taxon>
        <taxon>Dothideomycetes</taxon>
        <taxon>Pleosporomycetidae</taxon>
        <taxon>Pleosporales</taxon>
        <taxon>Dothidotthiaceae</taxon>
        <taxon>Dothidotthia</taxon>
    </lineage>
</organism>
<keyword evidence="3" id="KW-0863">Zinc-finger</keyword>
<keyword evidence="4" id="KW-0862">Zinc</keyword>
<keyword evidence="2" id="KW-0479">Metal-binding</keyword>
<evidence type="ECO:0000256" key="2">
    <source>
        <dbReference type="ARBA" id="ARBA00022723"/>
    </source>
</evidence>
<dbReference type="Pfam" id="PF07967">
    <property type="entry name" value="zf-C3HC"/>
    <property type="match status" value="1"/>
</dbReference>
<feature type="compositionally biased region" description="Low complexity" evidence="6">
    <location>
        <begin position="30"/>
        <end position="46"/>
    </location>
</feature>
<dbReference type="OrthoDB" id="2592092at2759"/>
<evidence type="ECO:0000313" key="9">
    <source>
        <dbReference type="EMBL" id="KAF2130576.1"/>
    </source>
</evidence>
<feature type="compositionally biased region" description="Basic and acidic residues" evidence="6">
    <location>
        <begin position="500"/>
        <end position="513"/>
    </location>
</feature>
<feature type="region of interest" description="Disordered" evidence="6">
    <location>
        <begin position="30"/>
        <end position="80"/>
    </location>
</feature>
<dbReference type="InterPro" id="IPR013909">
    <property type="entry name" value="NuBaID_C"/>
</dbReference>
<protein>
    <submittedName>
        <fullName evidence="9">Zf-C3HC-domain-containing protein</fullName>
    </submittedName>
</protein>
<reference evidence="9" key="1">
    <citation type="journal article" date="2020" name="Stud. Mycol.">
        <title>101 Dothideomycetes genomes: a test case for predicting lifestyles and emergence of pathogens.</title>
        <authorList>
            <person name="Haridas S."/>
            <person name="Albert R."/>
            <person name="Binder M."/>
            <person name="Bloem J."/>
            <person name="Labutti K."/>
            <person name="Salamov A."/>
            <person name="Andreopoulos B."/>
            <person name="Baker S."/>
            <person name="Barry K."/>
            <person name="Bills G."/>
            <person name="Bluhm B."/>
            <person name="Cannon C."/>
            <person name="Castanera R."/>
            <person name="Culley D."/>
            <person name="Daum C."/>
            <person name="Ezra D."/>
            <person name="Gonzalez J."/>
            <person name="Henrissat B."/>
            <person name="Kuo A."/>
            <person name="Liang C."/>
            <person name="Lipzen A."/>
            <person name="Lutzoni F."/>
            <person name="Magnuson J."/>
            <person name="Mondo S."/>
            <person name="Nolan M."/>
            <person name="Ohm R."/>
            <person name="Pangilinan J."/>
            <person name="Park H.-J."/>
            <person name="Ramirez L."/>
            <person name="Alfaro M."/>
            <person name="Sun H."/>
            <person name="Tritt A."/>
            <person name="Yoshinaga Y."/>
            <person name="Zwiers L.-H."/>
            <person name="Turgeon B."/>
            <person name="Goodwin S."/>
            <person name="Spatafora J."/>
            <person name="Crous P."/>
            <person name="Grigoriev I."/>
        </authorList>
    </citation>
    <scope>NUCLEOTIDE SEQUENCE</scope>
    <source>
        <strain evidence="9">CBS 119687</strain>
    </source>
</reference>
<sequence>MADHQPALATTKRKFHKLLDNLTAASTSTTSLASTLQESNASTPSLTLPPSPEPPSKRPRSANASTASLDRQRNISAGQERIRALKEQLLTPRRERTIKVVGNTQAQPPSDATPRKAPNFLPYSQEQFLGRLKTFADVKKWTSKPDGIREVEWAKRGWSCESWNTVACMGGCEKHVAVKLRPKRRDGEGKEIDMTEDMSSPFDSGLVARYEDLLVNGHQADCLWRKRGCQEDIHHIPIASRAKTSSDLLARYHAMESLTPDLPLLTNLTHPGPPIPTILQRLPPTFFTTNSPPSHAPPSPAALAFALFGWTGVRESRISLAVCTHCFQRLGLWLSSDARLREMSAKLAVPMASLRLDLLESHREHCPWKNAVVQANPLDGPIAHMAAWQTLQFVLLGKRREVEGVQEREGRHERVESGDAGVEEYPRGSLDSGGRSLEMGGVDGEGEGDGEDEGEGSLQDKWRKFKAKLRRTTSKKSLKDAKSIKSVKSAKSGKSIVVKKGRDKDKDKENNKA</sequence>
<dbReference type="PANTHER" id="PTHR15835">
    <property type="entry name" value="NUCLEAR-INTERACTING PARTNER OF ALK"/>
    <property type="match status" value="1"/>
</dbReference>
<evidence type="ECO:0000259" key="8">
    <source>
        <dbReference type="Pfam" id="PF08600"/>
    </source>
</evidence>
<dbReference type="InterPro" id="IPR012935">
    <property type="entry name" value="NuBaID_N"/>
</dbReference>
<feature type="domain" description="NuBaID C-terminal" evidence="8">
    <location>
        <begin position="302"/>
        <end position="394"/>
    </location>
</feature>
<dbReference type="AlphaFoldDB" id="A0A6A6AG80"/>
<dbReference type="Proteomes" id="UP000799771">
    <property type="component" value="Unassembled WGS sequence"/>
</dbReference>
<evidence type="ECO:0000259" key="7">
    <source>
        <dbReference type="Pfam" id="PF07967"/>
    </source>
</evidence>
<evidence type="ECO:0000256" key="4">
    <source>
        <dbReference type="ARBA" id="ARBA00022833"/>
    </source>
</evidence>
<feature type="region of interest" description="Disordered" evidence="6">
    <location>
        <begin position="99"/>
        <end position="119"/>
    </location>
</feature>
<dbReference type="Pfam" id="PF08600">
    <property type="entry name" value="NuBaID_C"/>
    <property type="match status" value="1"/>
</dbReference>
<evidence type="ECO:0000256" key="1">
    <source>
        <dbReference type="ARBA" id="ARBA00004123"/>
    </source>
</evidence>
<keyword evidence="5" id="KW-0539">Nucleus</keyword>
<feature type="region of interest" description="Disordered" evidence="6">
    <location>
        <begin position="405"/>
        <end position="513"/>
    </location>
</feature>
<evidence type="ECO:0000256" key="3">
    <source>
        <dbReference type="ARBA" id="ARBA00022771"/>
    </source>
</evidence>
<dbReference type="RefSeq" id="XP_033524963.1">
    <property type="nucleotide sequence ID" value="XM_033665790.1"/>
</dbReference>
<dbReference type="GO" id="GO:0008270">
    <property type="term" value="F:zinc ion binding"/>
    <property type="evidence" value="ECO:0007669"/>
    <property type="project" value="UniProtKB-KW"/>
</dbReference>
<feature type="domain" description="C3HC-type" evidence="7">
    <location>
        <begin position="122"/>
        <end position="264"/>
    </location>
</feature>
<feature type="compositionally biased region" description="Acidic residues" evidence="6">
    <location>
        <begin position="444"/>
        <end position="455"/>
    </location>
</feature>
<comment type="subcellular location">
    <subcellularLocation>
        <location evidence="1">Nucleus</location>
    </subcellularLocation>
</comment>
<proteinExistence type="predicted"/>
<accession>A0A6A6AG80</accession>
<feature type="compositionally biased region" description="Basic and acidic residues" evidence="6">
    <location>
        <begin position="405"/>
        <end position="417"/>
    </location>
</feature>
<keyword evidence="10" id="KW-1185">Reference proteome</keyword>
<name>A0A6A6AG80_9PLEO</name>
<feature type="compositionally biased region" description="Polar residues" evidence="6">
    <location>
        <begin position="62"/>
        <end position="77"/>
    </location>
</feature>
<feature type="compositionally biased region" description="Basic residues" evidence="6">
    <location>
        <begin position="463"/>
        <end position="476"/>
    </location>
</feature>
<evidence type="ECO:0000256" key="6">
    <source>
        <dbReference type="SAM" id="MobiDB-lite"/>
    </source>
</evidence>
<gene>
    <name evidence="9" type="ORF">P153DRAFT_338505</name>
</gene>